<dbReference type="InterPro" id="IPR012902">
    <property type="entry name" value="N_methyl_site"/>
</dbReference>
<evidence type="ECO:0000256" key="1">
    <source>
        <dbReference type="SAM" id="Phobius"/>
    </source>
</evidence>
<proteinExistence type="predicted"/>
<organism evidence="2 3">
    <name type="scientific">Sedimenticola selenatireducens</name>
    <dbReference type="NCBI Taxonomy" id="191960"/>
    <lineage>
        <taxon>Bacteria</taxon>
        <taxon>Pseudomonadati</taxon>
        <taxon>Pseudomonadota</taxon>
        <taxon>Gammaproteobacteria</taxon>
        <taxon>Chromatiales</taxon>
        <taxon>Sedimenticolaceae</taxon>
        <taxon>Sedimenticola</taxon>
    </lineage>
</organism>
<keyword evidence="1" id="KW-1133">Transmembrane helix</keyword>
<evidence type="ECO:0000313" key="3">
    <source>
        <dbReference type="Proteomes" id="UP000235015"/>
    </source>
</evidence>
<dbReference type="EMBL" id="PKUN01000017">
    <property type="protein sequence ID" value="PLX61405.1"/>
    <property type="molecule type" value="Genomic_DNA"/>
</dbReference>
<feature type="transmembrane region" description="Helical" evidence="1">
    <location>
        <begin position="43"/>
        <end position="65"/>
    </location>
</feature>
<dbReference type="Proteomes" id="UP000235015">
    <property type="component" value="Unassembled WGS sequence"/>
</dbReference>
<comment type="caution">
    <text evidence="2">The sequence shown here is derived from an EMBL/GenBank/DDBJ whole genome shotgun (WGS) entry which is preliminary data.</text>
</comment>
<keyword evidence="1" id="KW-0472">Membrane</keyword>
<accession>A0A2N6CVZ5</accession>
<reference evidence="2 3" key="1">
    <citation type="submission" date="2017-11" db="EMBL/GenBank/DDBJ databases">
        <title>Genome-resolved metagenomics identifies genetic mobility, metabolic interactions, and unexpected diversity in perchlorate-reducing communities.</title>
        <authorList>
            <person name="Barnum T.P."/>
            <person name="Figueroa I.A."/>
            <person name="Carlstrom C.I."/>
            <person name="Lucas L.N."/>
            <person name="Engelbrektson A.L."/>
            <person name="Coates J.D."/>
        </authorList>
    </citation>
    <scope>NUCLEOTIDE SEQUENCE [LARGE SCALE GENOMIC DNA]</scope>
    <source>
        <strain evidence="2">BM301</strain>
    </source>
</reference>
<evidence type="ECO:0008006" key="4">
    <source>
        <dbReference type="Google" id="ProtNLM"/>
    </source>
</evidence>
<dbReference type="AlphaFoldDB" id="A0A2N6CVZ5"/>
<dbReference type="PROSITE" id="PS00409">
    <property type="entry name" value="PROKAR_NTER_METHYL"/>
    <property type="match status" value="1"/>
</dbReference>
<evidence type="ECO:0000313" key="2">
    <source>
        <dbReference type="EMBL" id="PLX61405.1"/>
    </source>
</evidence>
<sequence>MGHPAERSLRFKSVTIIFVCSWIGYQGKSHVISDRRHEHGFSLLEVLVAFALTALFFSAILPAAVSSLDSLVDTQLRSSALAIARSTLERHAVIARFEEGVFDGHQGGFAWRAFISRLKPAAEPSSLLALRQIRVEVSTDDAPPIITLSTYQLGEIR</sequence>
<keyword evidence="1" id="KW-0812">Transmembrane</keyword>
<protein>
    <recommendedName>
        <fullName evidence="4">Type II secretion system protein GspI</fullName>
    </recommendedName>
</protein>
<dbReference type="Pfam" id="PF07963">
    <property type="entry name" value="N_methyl"/>
    <property type="match status" value="1"/>
</dbReference>
<gene>
    <name evidence="2" type="ORF">C0630_10765</name>
</gene>
<name>A0A2N6CVZ5_9GAMM</name>